<dbReference type="EMBL" id="JAMZIH010005426">
    <property type="protein sequence ID" value="KAJ1675205.1"/>
    <property type="molecule type" value="Genomic_DNA"/>
</dbReference>
<protein>
    <submittedName>
        <fullName evidence="1">Uncharacterized protein</fullName>
    </submittedName>
</protein>
<name>A0ACC1HIK6_9FUNG</name>
<organism evidence="1 2">
    <name type="scientific">Spiromyces aspiralis</name>
    <dbReference type="NCBI Taxonomy" id="68401"/>
    <lineage>
        <taxon>Eukaryota</taxon>
        <taxon>Fungi</taxon>
        <taxon>Fungi incertae sedis</taxon>
        <taxon>Zoopagomycota</taxon>
        <taxon>Kickxellomycotina</taxon>
        <taxon>Kickxellomycetes</taxon>
        <taxon>Kickxellales</taxon>
        <taxon>Kickxellaceae</taxon>
        <taxon>Spiromyces</taxon>
    </lineage>
</organism>
<reference evidence="1" key="1">
    <citation type="submission" date="2022-06" db="EMBL/GenBank/DDBJ databases">
        <title>Phylogenomic reconstructions and comparative analyses of Kickxellomycotina fungi.</title>
        <authorList>
            <person name="Reynolds N.K."/>
            <person name="Stajich J.E."/>
            <person name="Barry K."/>
            <person name="Grigoriev I.V."/>
            <person name="Crous P."/>
            <person name="Smith M.E."/>
        </authorList>
    </citation>
    <scope>NUCLEOTIDE SEQUENCE</scope>
    <source>
        <strain evidence="1">RSA 2271</strain>
    </source>
</reference>
<evidence type="ECO:0000313" key="1">
    <source>
        <dbReference type="EMBL" id="KAJ1675205.1"/>
    </source>
</evidence>
<dbReference type="Proteomes" id="UP001145114">
    <property type="component" value="Unassembled WGS sequence"/>
</dbReference>
<proteinExistence type="predicted"/>
<accession>A0ACC1HIK6</accession>
<gene>
    <name evidence="1" type="ORF">EV182_001727</name>
</gene>
<sequence>MELAKTRVRISDVETFHRKQRQAERKASLRCIISRQPLVIVAALRRIASGIEEGRSAEPINLSKSHMPGRSPPQMQDKDPLDRIVCDTLARMSLTCEGENQPQKVPPDREGKTAFKKSILAAASLATVSEAAGTSPASTADNVKAQDDDDDEAKREGDRTASQSDKGRDCGRVILVYGATS</sequence>
<keyword evidence="2" id="KW-1185">Reference proteome</keyword>
<evidence type="ECO:0000313" key="2">
    <source>
        <dbReference type="Proteomes" id="UP001145114"/>
    </source>
</evidence>
<comment type="caution">
    <text evidence="1">The sequence shown here is derived from an EMBL/GenBank/DDBJ whole genome shotgun (WGS) entry which is preliminary data.</text>
</comment>